<dbReference type="InterPro" id="IPR012902">
    <property type="entry name" value="N_methyl_site"/>
</dbReference>
<dbReference type="Proteomes" id="UP000680067">
    <property type="component" value="Unassembled WGS sequence"/>
</dbReference>
<accession>A0A941DKY4</accession>
<protein>
    <submittedName>
        <fullName evidence="1">Prepilin-type N-terminal cleavage/methylation domain-containing protein</fullName>
    </submittedName>
</protein>
<sequence>MLLRRIIGFTLIELLAVLAVAAFVSRVSQTSVQTHTRKNSIFNIIKILLTEKLGL</sequence>
<evidence type="ECO:0000313" key="1">
    <source>
        <dbReference type="EMBL" id="MBR7781875.1"/>
    </source>
</evidence>
<dbReference type="NCBIfam" id="TIGR02532">
    <property type="entry name" value="IV_pilin_GFxxxE"/>
    <property type="match status" value="1"/>
</dbReference>
<proteinExistence type="predicted"/>
<comment type="caution">
    <text evidence="1">The sequence shown here is derived from an EMBL/GenBank/DDBJ whole genome shotgun (WGS) entry which is preliminary data.</text>
</comment>
<organism evidence="1 2">
    <name type="scientific">Undibacterium luofuense</name>
    <dbReference type="NCBI Taxonomy" id="2828733"/>
    <lineage>
        <taxon>Bacteria</taxon>
        <taxon>Pseudomonadati</taxon>
        <taxon>Pseudomonadota</taxon>
        <taxon>Betaproteobacteria</taxon>
        <taxon>Burkholderiales</taxon>
        <taxon>Oxalobacteraceae</taxon>
        <taxon>Undibacterium</taxon>
    </lineage>
</organism>
<dbReference type="EMBL" id="JAGSPN010000004">
    <property type="protein sequence ID" value="MBR7781875.1"/>
    <property type="molecule type" value="Genomic_DNA"/>
</dbReference>
<dbReference type="RefSeq" id="WP_212687233.1">
    <property type="nucleotide sequence ID" value="NZ_JAGSPN010000004.1"/>
</dbReference>
<reference evidence="1" key="1">
    <citation type="submission" date="2021-04" db="EMBL/GenBank/DDBJ databases">
        <title>novel species isolated from subtropical streams in China.</title>
        <authorList>
            <person name="Lu H."/>
        </authorList>
    </citation>
    <scope>NUCLEOTIDE SEQUENCE</scope>
    <source>
        <strain evidence="1">LFS511W</strain>
    </source>
</reference>
<dbReference type="AlphaFoldDB" id="A0A941DKY4"/>
<gene>
    <name evidence="1" type="ORF">KDM89_06970</name>
</gene>
<keyword evidence="2" id="KW-1185">Reference proteome</keyword>
<name>A0A941DKY4_9BURK</name>
<dbReference type="Pfam" id="PF07963">
    <property type="entry name" value="N_methyl"/>
    <property type="match status" value="1"/>
</dbReference>
<evidence type="ECO:0000313" key="2">
    <source>
        <dbReference type="Proteomes" id="UP000680067"/>
    </source>
</evidence>